<dbReference type="InterPro" id="IPR040976">
    <property type="entry name" value="Pkinase_fungal"/>
</dbReference>
<evidence type="ECO:0000313" key="4">
    <source>
        <dbReference type="Proteomes" id="UP000219602"/>
    </source>
</evidence>
<feature type="region of interest" description="Disordered" evidence="1">
    <location>
        <begin position="146"/>
        <end position="172"/>
    </location>
</feature>
<reference evidence="3 4" key="1">
    <citation type="journal article" date="2016" name="Environ. Microbiol.">
        <title>Effector profiles distinguish formae speciales of Fusarium oxysporum.</title>
        <authorList>
            <person name="van Dam P."/>
            <person name="Fokkens L."/>
            <person name="Schmidt S.M."/>
            <person name="Linmans J.H."/>
            <person name="Kistler H.C."/>
            <person name="Ma L.J."/>
            <person name="Rep M."/>
        </authorList>
    </citation>
    <scope>NUCLEOTIDE SEQUENCE [LARGE SCALE GENOMIC DNA]</scope>
    <source>
        <strain evidence="3 4">Forc016</strain>
    </source>
</reference>
<organism evidence="3 4">
    <name type="scientific">Fusarium oxysporum f. sp. radicis-cucumerinum</name>
    <dbReference type="NCBI Taxonomy" id="327505"/>
    <lineage>
        <taxon>Eukaryota</taxon>
        <taxon>Fungi</taxon>
        <taxon>Dikarya</taxon>
        <taxon>Ascomycota</taxon>
        <taxon>Pezizomycotina</taxon>
        <taxon>Sordariomycetes</taxon>
        <taxon>Hypocreomycetidae</taxon>
        <taxon>Hypocreales</taxon>
        <taxon>Nectriaceae</taxon>
        <taxon>Fusarium</taxon>
        <taxon>Fusarium oxysporum species complex</taxon>
    </lineage>
</organism>
<dbReference type="EMBL" id="MABQ02000012">
    <property type="protein sequence ID" value="PCD21944.1"/>
    <property type="molecule type" value="Genomic_DNA"/>
</dbReference>
<dbReference type="PANTHER" id="PTHR38248">
    <property type="entry name" value="FUNK1 6"/>
    <property type="match status" value="1"/>
</dbReference>
<dbReference type="AlphaFoldDB" id="A0A2H3G4G3"/>
<feature type="domain" description="Fungal-type protein kinase" evidence="2">
    <location>
        <begin position="16"/>
        <end position="110"/>
    </location>
</feature>
<evidence type="ECO:0000313" key="3">
    <source>
        <dbReference type="EMBL" id="PCD21944.1"/>
    </source>
</evidence>
<feature type="domain" description="Fungal-type protein kinase" evidence="2">
    <location>
        <begin position="117"/>
        <end position="254"/>
    </location>
</feature>
<feature type="compositionally biased region" description="Polar residues" evidence="1">
    <location>
        <begin position="159"/>
        <end position="170"/>
    </location>
</feature>
<proteinExistence type="predicted"/>
<accession>A0A2H3G4G3</accession>
<comment type="caution">
    <text evidence="3">The sequence shown here is derived from an EMBL/GenBank/DDBJ whole genome shotgun (WGS) entry which is preliminary data.</text>
</comment>
<gene>
    <name evidence="3" type="ORF">AU210_015747</name>
</gene>
<dbReference type="STRING" id="327505.A0A2H3G4G3"/>
<evidence type="ECO:0000259" key="2">
    <source>
        <dbReference type="Pfam" id="PF17667"/>
    </source>
</evidence>
<protein>
    <recommendedName>
        <fullName evidence="2">Fungal-type protein kinase domain-containing protein</fullName>
    </recommendedName>
</protein>
<dbReference type="PANTHER" id="PTHR38248:SF2">
    <property type="entry name" value="FUNK1 11"/>
    <property type="match status" value="1"/>
</dbReference>
<evidence type="ECO:0000256" key="1">
    <source>
        <dbReference type="SAM" id="MobiDB-lite"/>
    </source>
</evidence>
<name>A0A2H3G4G3_FUSOX</name>
<dbReference type="Pfam" id="PF17667">
    <property type="entry name" value="Pkinase_fungal"/>
    <property type="match status" value="2"/>
</dbReference>
<sequence>MRNDLQPKIIEDNPIGNELNGFRRYAREGLVAQDSRGFVLGFTICGSFMRIWAFDLLGGIASEQFDINKYAQCVFTTFGFLWMNEKQLGFNPIIATVNGEQFIEMKKANYHARWLTRIDGADDDVRDNVRRGLDIMQAANYRRSHVVPGTSRQGRDRASGSNKRSSSQVDASLPLSKRSCSFSPTKAASIVANRVHRCVILRDYGKPIYKASSKLALLAAFELCIERHESMHRAGFLDRDISIDNPTINEDDDTQS</sequence>
<dbReference type="Proteomes" id="UP000219602">
    <property type="component" value="Chromosome RC"/>
</dbReference>
<reference evidence="3 4" key="2">
    <citation type="journal article" date="2017" name="Sci. Rep.">
        <title>A mobile pathogenicity chromosome in Fusarium oxysporum for infection of multiple cucurbit species.</title>
        <authorList>
            <person name="van Dam P."/>
            <person name="Fokkens L."/>
            <person name="Ayukawa Y."/>
            <person name="van der Gragt M."/>
            <person name="Ter Horst A."/>
            <person name="Brankovics B."/>
            <person name="Houterman P.M."/>
            <person name="Arie T."/>
            <person name="Rep M."/>
        </authorList>
    </citation>
    <scope>NUCLEOTIDE SEQUENCE [LARGE SCALE GENOMIC DNA]</scope>
    <source>
        <strain evidence="3 4">Forc016</strain>
    </source>
</reference>